<comment type="caution">
    <text evidence="3">Lacks conserved residue(s) required for the propagation of feature annotation.</text>
</comment>
<dbReference type="InterPro" id="IPR036551">
    <property type="entry name" value="Flavin_trans-like"/>
</dbReference>
<dbReference type="InterPro" id="IPR035929">
    <property type="entry name" value="CoaB-like_sf"/>
</dbReference>
<comment type="function">
    <text evidence="3">Catalyzes two sequential steps in the biosynthesis of coenzyme A. In the first step cysteine is conjugated to 4'-phosphopantothenate to form 4-phosphopantothenoylcysteine. In the second step the latter compound is decarboxylated to form 4'-phosphopantotheine.</text>
</comment>
<reference evidence="8" key="1">
    <citation type="journal article" date="2019" name="Int. J. Syst. Evol. Microbiol.">
        <title>The Global Catalogue of Microorganisms (GCM) 10K type strain sequencing project: providing services to taxonomists for standard genome sequencing and annotation.</title>
        <authorList>
            <consortium name="The Broad Institute Genomics Platform"/>
            <consortium name="The Broad Institute Genome Sequencing Center for Infectious Disease"/>
            <person name="Wu L."/>
            <person name="Ma J."/>
        </authorList>
    </citation>
    <scope>NUCLEOTIDE SEQUENCE [LARGE SCALE GENOMIC DNA]</scope>
    <source>
        <strain evidence="8">CGMCC 1.12966</strain>
    </source>
</reference>
<feature type="binding site" evidence="3">
    <location>
        <position position="342"/>
    </location>
    <ligand>
        <name>CTP</name>
        <dbReference type="ChEBI" id="CHEBI:37563"/>
    </ligand>
</feature>
<dbReference type="Pfam" id="PF02441">
    <property type="entry name" value="Flavoprotein"/>
    <property type="match status" value="1"/>
</dbReference>
<dbReference type="EC" id="6.3.2.5" evidence="3"/>
<sequence>MPLKDKNIVIGICGGIAAYKITYLVRSLVKAGAQIQVIMSPDAKSFVTPLTFATLSKNPVYTDYFDSDTGVWHNHVDIARKADLIVIAPATANTLSKMANGACDNLLLATYLSAKCPVMFAPAMDLDMWQHPSTQENVDRLRRFGNILLPPGKGELASGLVGEGRLAEPEEIYASIHHFFDHNLPLKGKKALVTAGPTYEAIDPVRFIGNHSSGKMGFAIAASLVAQGASVQLISGPTHLDTPQGVERLSVISAQQMFQFAQDYFNKADIIVMSAAVADYTPVSVAEQKIKKHDDTFQILLQKTTDILGTLGKQKTDRQTLVGFALETNDELQNAKEKLARKNLDFIVLNSMRDQGAGFAGDNNKVTILGKDGMEEAFPLKSKREVADDIVQLIVQHQSAINGQFEIPSDNSY</sequence>
<dbReference type="InterPro" id="IPR005252">
    <property type="entry name" value="CoaBC"/>
</dbReference>
<keyword evidence="3" id="KW-0460">Magnesium</keyword>
<dbReference type="Proteomes" id="UP000620550">
    <property type="component" value="Unassembled WGS sequence"/>
</dbReference>
<keyword evidence="2 3" id="KW-0456">Lyase</keyword>
<dbReference type="SUPFAM" id="SSF102645">
    <property type="entry name" value="CoaB-like"/>
    <property type="match status" value="1"/>
</dbReference>
<dbReference type="Pfam" id="PF04127">
    <property type="entry name" value="DFP"/>
    <property type="match status" value="1"/>
</dbReference>
<evidence type="ECO:0000256" key="3">
    <source>
        <dbReference type="HAMAP-Rule" id="MF_02225"/>
    </source>
</evidence>
<dbReference type="PANTHER" id="PTHR14359">
    <property type="entry name" value="HOMO-OLIGOMERIC FLAVIN CONTAINING CYS DECARBOXYLASE FAMILY"/>
    <property type="match status" value="1"/>
</dbReference>
<feature type="domain" description="Flavoprotein" evidence="5">
    <location>
        <begin position="6"/>
        <end position="176"/>
    </location>
</feature>
<name>A0ABQ3HZ39_9SPHI</name>
<keyword evidence="3" id="KW-0479">Metal-binding</keyword>
<comment type="similarity">
    <text evidence="3 4">In the N-terminal section; belongs to the HFCD (homo-oligomeric flavin containing Cys decarboxylase) superfamily.</text>
</comment>
<comment type="cofactor">
    <cofactor evidence="3">
        <name>FMN</name>
        <dbReference type="ChEBI" id="CHEBI:58210"/>
    </cofactor>
    <text evidence="3">Binds 1 FMN per subunit.</text>
</comment>
<comment type="caution">
    <text evidence="7">The sequence shown here is derived from an EMBL/GenBank/DDBJ whole genome shotgun (WGS) entry which is preliminary data.</text>
</comment>
<dbReference type="RefSeq" id="WP_189627702.1">
    <property type="nucleotide sequence ID" value="NZ_BNAF01000014.1"/>
</dbReference>
<feature type="domain" description="DNA/pantothenate metabolism flavoprotein C-terminal" evidence="6">
    <location>
        <begin position="186"/>
        <end position="396"/>
    </location>
</feature>
<evidence type="ECO:0000259" key="5">
    <source>
        <dbReference type="Pfam" id="PF02441"/>
    </source>
</evidence>
<comment type="pathway">
    <text evidence="3 4">Cofactor biosynthesis; coenzyme A biosynthesis; CoA from (R)-pantothenate: step 3/5.</text>
</comment>
<keyword evidence="8" id="KW-1185">Reference proteome</keyword>
<protein>
    <recommendedName>
        <fullName evidence="3">Coenzyme A biosynthesis bifunctional protein CoaBC</fullName>
    </recommendedName>
    <alternativeName>
        <fullName evidence="3">DNA/pantothenate metabolism flavoprotein</fullName>
    </alternativeName>
    <alternativeName>
        <fullName evidence="3">Phosphopantothenoylcysteine synthetase/decarboxylase</fullName>
        <shortName evidence="3">PPCS-PPCDC</shortName>
    </alternativeName>
    <domain>
        <recommendedName>
            <fullName evidence="3">Phosphopantothenoylcysteine decarboxylase</fullName>
            <shortName evidence="3">PPC decarboxylase</shortName>
            <shortName evidence="3">PPC-DC</shortName>
            <ecNumber evidence="3">4.1.1.36</ecNumber>
        </recommendedName>
        <alternativeName>
            <fullName evidence="3">CoaC</fullName>
        </alternativeName>
    </domain>
    <domain>
        <recommendedName>
            <fullName evidence="3">Phosphopantothenate--cysteine ligase</fullName>
            <ecNumber evidence="3">6.3.2.5</ecNumber>
        </recommendedName>
        <alternativeName>
            <fullName evidence="3">CoaB</fullName>
        </alternativeName>
        <alternativeName>
            <fullName evidence="3">Phosphopantothenoylcysteine synthetase</fullName>
            <shortName evidence="3">PPC synthetase</shortName>
            <shortName evidence="3">PPC-S</shortName>
        </alternativeName>
    </domain>
</protein>
<dbReference type="Gene3D" id="3.40.50.1950">
    <property type="entry name" value="Flavin prenyltransferase-like"/>
    <property type="match status" value="1"/>
</dbReference>
<evidence type="ECO:0000256" key="4">
    <source>
        <dbReference type="RuleBase" id="RU364078"/>
    </source>
</evidence>
<dbReference type="SUPFAM" id="SSF52507">
    <property type="entry name" value="Homo-oligomeric flavin-containing Cys decarboxylases, HFCD"/>
    <property type="match status" value="1"/>
</dbReference>
<keyword evidence="3 4" id="KW-0285">Flavoprotein</keyword>
<dbReference type="InterPro" id="IPR003382">
    <property type="entry name" value="Flavoprotein"/>
</dbReference>
<dbReference type="Gene3D" id="3.40.50.10300">
    <property type="entry name" value="CoaB-like"/>
    <property type="match status" value="1"/>
</dbReference>
<dbReference type="InterPro" id="IPR007085">
    <property type="entry name" value="DNA/pantothenate-metab_flavo_C"/>
</dbReference>
<keyword evidence="1 3" id="KW-0210">Decarboxylase</keyword>
<gene>
    <name evidence="3 7" type="primary">coaBC</name>
    <name evidence="7" type="ORF">GCM10017764_31770</name>
</gene>
<accession>A0ABQ3HZ39</accession>
<comment type="catalytic activity">
    <reaction evidence="3 4">
        <text>N-[(R)-4-phosphopantothenoyl]-L-cysteine + H(+) = (R)-4'-phosphopantetheine + CO2</text>
        <dbReference type="Rhea" id="RHEA:16793"/>
        <dbReference type="ChEBI" id="CHEBI:15378"/>
        <dbReference type="ChEBI" id="CHEBI:16526"/>
        <dbReference type="ChEBI" id="CHEBI:59458"/>
        <dbReference type="ChEBI" id="CHEBI:61723"/>
        <dbReference type="EC" id="4.1.1.36"/>
    </reaction>
</comment>
<evidence type="ECO:0000259" key="6">
    <source>
        <dbReference type="Pfam" id="PF04127"/>
    </source>
</evidence>
<feature type="binding site" evidence="3">
    <location>
        <position position="324"/>
    </location>
    <ligand>
        <name>CTP</name>
        <dbReference type="ChEBI" id="CHEBI:37563"/>
    </ligand>
</feature>
<comment type="similarity">
    <text evidence="3 4">In the C-terminal section; belongs to the PPC synthetase family.</text>
</comment>
<organism evidence="7 8">
    <name type="scientific">Sphingobacterium griseoflavum</name>
    <dbReference type="NCBI Taxonomy" id="1474952"/>
    <lineage>
        <taxon>Bacteria</taxon>
        <taxon>Pseudomonadati</taxon>
        <taxon>Bacteroidota</taxon>
        <taxon>Sphingobacteriia</taxon>
        <taxon>Sphingobacteriales</taxon>
        <taxon>Sphingobacteriaceae</taxon>
        <taxon>Sphingobacterium</taxon>
    </lineage>
</organism>
<feature type="binding site" evidence="3">
    <location>
        <position position="279"/>
    </location>
    <ligand>
        <name>CTP</name>
        <dbReference type="ChEBI" id="CHEBI:37563"/>
    </ligand>
</feature>
<comment type="pathway">
    <text evidence="3 4">Cofactor biosynthesis; coenzyme A biosynthesis; CoA from (R)-pantothenate: step 2/5.</text>
</comment>
<evidence type="ECO:0000256" key="2">
    <source>
        <dbReference type="ARBA" id="ARBA00023239"/>
    </source>
</evidence>
<evidence type="ECO:0000313" key="8">
    <source>
        <dbReference type="Proteomes" id="UP000620550"/>
    </source>
</evidence>
<feature type="region of interest" description="Phosphopantothenate--cysteine ligase" evidence="3">
    <location>
        <begin position="191"/>
        <end position="413"/>
    </location>
</feature>
<dbReference type="EMBL" id="BNAF01000014">
    <property type="protein sequence ID" value="GHE46237.1"/>
    <property type="molecule type" value="Genomic_DNA"/>
</dbReference>
<keyword evidence="3 4" id="KW-0436">Ligase</keyword>
<dbReference type="HAMAP" id="MF_02225">
    <property type="entry name" value="CoaBC"/>
    <property type="match status" value="1"/>
</dbReference>
<feature type="binding site" evidence="3">
    <location>
        <position position="289"/>
    </location>
    <ligand>
        <name>CTP</name>
        <dbReference type="ChEBI" id="CHEBI:37563"/>
    </ligand>
</feature>
<dbReference type="NCBIfam" id="TIGR00521">
    <property type="entry name" value="coaBC_dfp"/>
    <property type="match status" value="1"/>
</dbReference>
<evidence type="ECO:0000313" key="7">
    <source>
        <dbReference type="EMBL" id="GHE46237.1"/>
    </source>
</evidence>
<evidence type="ECO:0000256" key="1">
    <source>
        <dbReference type="ARBA" id="ARBA00022793"/>
    </source>
</evidence>
<comment type="function">
    <text evidence="4">Catalyzes two steps in the biosynthesis of coenzyme A. In the first step cysteine is conjugated to 4'-phosphopantothenate to form 4-phosphopantothenoylcysteine, in the latter compound is decarboxylated to form 4'-phosphopantotheine.</text>
</comment>
<dbReference type="PANTHER" id="PTHR14359:SF6">
    <property type="entry name" value="PHOSPHOPANTOTHENOYLCYSTEINE DECARBOXYLASE"/>
    <property type="match status" value="1"/>
</dbReference>
<feature type="binding site" evidence="3">
    <location>
        <position position="338"/>
    </location>
    <ligand>
        <name>CTP</name>
        <dbReference type="ChEBI" id="CHEBI:37563"/>
    </ligand>
</feature>
<proteinExistence type="inferred from homology"/>
<feature type="region of interest" description="Phosphopantothenoylcysteine decarboxylase" evidence="3">
    <location>
        <begin position="1"/>
        <end position="190"/>
    </location>
</feature>
<dbReference type="EC" id="4.1.1.36" evidence="3"/>
<keyword evidence="3 4" id="KW-0288">FMN</keyword>
<comment type="cofactor">
    <cofactor evidence="3">
        <name>Mg(2+)</name>
        <dbReference type="ChEBI" id="CHEBI:18420"/>
    </cofactor>
</comment>
<comment type="catalytic activity">
    <reaction evidence="3 4">
        <text>(R)-4'-phosphopantothenate + L-cysteine + CTP = N-[(R)-4-phosphopantothenoyl]-L-cysteine + CMP + diphosphate + H(+)</text>
        <dbReference type="Rhea" id="RHEA:19397"/>
        <dbReference type="ChEBI" id="CHEBI:10986"/>
        <dbReference type="ChEBI" id="CHEBI:15378"/>
        <dbReference type="ChEBI" id="CHEBI:33019"/>
        <dbReference type="ChEBI" id="CHEBI:35235"/>
        <dbReference type="ChEBI" id="CHEBI:37563"/>
        <dbReference type="ChEBI" id="CHEBI:59458"/>
        <dbReference type="ChEBI" id="CHEBI:60377"/>
        <dbReference type="EC" id="6.3.2.5"/>
    </reaction>
</comment>
<keyword evidence="3" id="KW-0511">Multifunctional enzyme</keyword>